<proteinExistence type="predicted"/>
<evidence type="ECO:0000313" key="3">
    <source>
        <dbReference type="Proteomes" id="UP000244925"/>
    </source>
</evidence>
<organism evidence="2 3">
    <name type="scientific">Paramuribaculum intestinale</name>
    <dbReference type="NCBI Taxonomy" id="2094151"/>
    <lineage>
        <taxon>Bacteria</taxon>
        <taxon>Pseudomonadati</taxon>
        <taxon>Bacteroidota</taxon>
        <taxon>Bacteroidia</taxon>
        <taxon>Bacteroidales</taxon>
        <taxon>Muribaculaceae</taxon>
        <taxon>Paramuribaculum</taxon>
    </lineage>
</organism>
<feature type="region of interest" description="Disordered" evidence="1">
    <location>
        <begin position="206"/>
        <end position="230"/>
    </location>
</feature>
<reference evidence="3" key="1">
    <citation type="submission" date="2018-02" db="EMBL/GenBank/DDBJ databases">
        <authorList>
            <person name="Clavel T."/>
            <person name="Strowig T."/>
        </authorList>
    </citation>
    <scope>NUCLEOTIDE SEQUENCE [LARGE SCALE GENOMIC DNA]</scope>
    <source>
        <strain evidence="3">DSM 100764</strain>
    </source>
</reference>
<evidence type="ECO:0000313" key="2">
    <source>
        <dbReference type="EMBL" id="PWB06567.1"/>
    </source>
</evidence>
<name>A0A2V1IWB6_9BACT</name>
<accession>A0A2V1IWB6</accession>
<evidence type="ECO:0008006" key="4">
    <source>
        <dbReference type="Google" id="ProtNLM"/>
    </source>
</evidence>
<dbReference type="SUPFAM" id="SSF57783">
    <property type="entry name" value="Zinc beta-ribbon"/>
    <property type="match status" value="2"/>
</dbReference>
<sequence>MAMRYTEKDIRNIPLTEFMAALGEKPVKSFEDMKLYYAPQRDDTEPMLVVDTNTNRWYDHATDQSGDIIDLAALKMNPTLYMDPRDFILKYMNEYEQGKELSIMARCPQPPTVVGIDIKKVKLIDFMKALGQEHPVAADGNLRIYNAPYDANPGPTMVINTETNLWRDTKSGAYGSIYDLAYELTGSCNMSELNRYIASEMAVLEKSKDKEQNTEPSKQEPDKPQRKIRL</sequence>
<evidence type="ECO:0000256" key="1">
    <source>
        <dbReference type="SAM" id="MobiDB-lite"/>
    </source>
</evidence>
<dbReference type="AlphaFoldDB" id="A0A2V1IWB6"/>
<gene>
    <name evidence="2" type="ORF">C5O25_09830</name>
</gene>
<dbReference type="Proteomes" id="UP000244925">
    <property type="component" value="Unassembled WGS sequence"/>
</dbReference>
<dbReference type="EMBL" id="PUBV01000022">
    <property type="protein sequence ID" value="PWB06567.1"/>
    <property type="molecule type" value="Genomic_DNA"/>
</dbReference>
<comment type="caution">
    <text evidence="2">The sequence shown here is derived from an EMBL/GenBank/DDBJ whole genome shotgun (WGS) entry which is preliminary data.</text>
</comment>
<protein>
    <recommendedName>
        <fullName evidence="4">Zinc finger CHC2-type domain-containing protein</fullName>
    </recommendedName>
</protein>
<keyword evidence="3" id="KW-1185">Reference proteome</keyword>